<gene>
    <name evidence="2" type="ORF">MNB_SV-13-130</name>
</gene>
<protein>
    <submittedName>
        <fullName evidence="2">Uncharacterized protein</fullName>
    </submittedName>
</protein>
<accession>A0A1W1CYH1</accession>
<dbReference type="EMBL" id="FPHM01000178">
    <property type="protein sequence ID" value="SFV70890.1"/>
    <property type="molecule type" value="Genomic_DNA"/>
</dbReference>
<feature type="region of interest" description="Disordered" evidence="1">
    <location>
        <begin position="393"/>
        <end position="413"/>
    </location>
</feature>
<proteinExistence type="predicted"/>
<sequence length="413" mass="46182">MPNREQGNEFNSTLAYSLMKPSTNIFDPIAKTVSNLGTLADKQEAKEKSSLEFNQRQGRIKQKIEDNSKLAKMFNSGLDFNSFTKEHGEFSTPSVAKIARDFSDKNKSMMNNDELKIQWSSLSANPKFKKAEGTFDFAEATNHVARKLRRGEIEPLLASKLIDGLHKQGGYGIYSVPKAPKSKKLVESGKAKLLAKAFKIKDPQKQKEAIAQIENVNDLAGLGALGAMVQQYDTDASITLDKKKASQKYANQVGNFLSTSNRLESLIDNYSPEFTGMLDTAQENALQGTNFADPNYTAYKKQMGTVFLDFKELNNMGASFTESEQKMMRNAMPNLDSSDDEYKRDMIEFTKVIRDKVKSKIIALDSANYNTGELKKVTDYYDNLVKKAEAKFGAKKNNSTSDSKQTLKPTQIF</sequence>
<dbReference type="AlphaFoldDB" id="A0A1W1CYH1"/>
<evidence type="ECO:0000313" key="2">
    <source>
        <dbReference type="EMBL" id="SFV70890.1"/>
    </source>
</evidence>
<reference evidence="2" key="1">
    <citation type="submission" date="2016-10" db="EMBL/GenBank/DDBJ databases">
        <authorList>
            <person name="de Groot N.N."/>
        </authorList>
    </citation>
    <scope>NUCLEOTIDE SEQUENCE</scope>
</reference>
<name>A0A1W1CYH1_9ZZZZ</name>
<evidence type="ECO:0000256" key="1">
    <source>
        <dbReference type="SAM" id="MobiDB-lite"/>
    </source>
</evidence>
<organism evidence="2">
    <name type="scientific">hydrothermal vent metagenome</name>
    <dbReference type="NCBI Taxonomy" id="652676"/>
    <lineage>
        <taxon>unclassified sequences</taxon>
        <taxon>metagenomes</taxon>
        <taxon>ecological metagenomes</taxon>
    </lineage>
</organism>
<feature type="compositionally biased region" description="Polar residues" evidence="1">
    <location>
        <begin position="396"/>
        <end position="413"/>
    </location>
</feature>